<reference evidence="2 3" key="1">
    <citation type="submission" date="2024-06" db="EMBL/GenBank/DDBJ databases">
        <title>Genomic Encyclopedia of Type Strains, Phase IV (KMG-IV): sequencing the most valuable type-strain genomes for metagenomic binning, comparative biology and taxonomic classification.</title>
        <authorList>
            <person name="Goeker M."/>
        </authorList>
    </citation>
    <scope>NUCLEOTIDE SEQUENCE [LARGE SCALE GENOMIC DNA]</scope>
    <source>
        <strain evidence="2 3">DSM 29780</strain>
    </source>
</reference>
<evidence type="ECO:0000313" key="3">
    <source>
        <dbReference type="Proteomes" id="UP001549047"/>
    </source>
</evidence>
<dbReference type="Proteomes" id="UP001549047">
    <property type="component" value="Unassembled WGS sequence"/>
</dbReference>
<evidence type="ECO:0008006" key="4">
    <source>
        <dbReference type="Google" id="ProtNLM"/>
    </source>
</evidence>
<gene>
    <name evidence="2" type="ORF">ABID16_001779</name>
</gene>
<dbReference type="RefSeq" id="WP_354555988.1">
    <property type="nucleotide sequence ID" value="NZ_JBEPMB010000002.1"/>
</dbReference>
<accession>A0ABV2IY89</accession>
<sequence>MTRFSLFFVSTFAAVVIAFVPQPGPETSSQLPVIKTRSLAAGGLAPVKARSLVDEICKSSRKQECKATLGAAGPRG</sequence>
<dbReference type="EMBL" id="JBEPMB010000002">
    <property type="protein sequence ID" value="MET3613450.1"/>
    <property type="molecule type" value="Genomic_DNA"/>
</dbReference>
<comment type="caution">
    <text evidence="2">The sequence shown here is derived from an EMBL/GenBank/DDBJ whole genome shotgun (WGS) entry which is preliminary data.</text>
</comment>
<feature type="signal peptide" evidence="1">
    <location>
        <begin position="1"/>
        <end position="18"/>
    </location>
</feature>
<keyword evidence="3" id="KW-1185">Reference proteome</keyword>
<keyword evidence="1" id="KW-0732">Signal</keyword>
<organism evidence="2 3">
    <name type="scientific">Rhizobium aquaticum</name>
    <dbReference type="NCBI Taxonomy" id="1549636"/>
    <lineage>
        <taxon>Bacteria</taxon>
        <taxon>Pseudomonadati</taxon>
        <taxon>Pseudomonadota</taxon>
        <taxon>Alphaproteobacteria</taxon>
        <taxon>Hyphomicrobiales</taxon>
        <taxon>Rhizobiaceae</taxon>
        <taxon>Rhizobium/Agrobacterium group</taxon>
        <taxon>Rhizobium</taxon>
    </lineage>
</organism>
<name>A0ABV2IY89_9HYPH</name>
<feature type="chain" id="PRO_5046828978" description="Secreted protein" evidence="1">
    <location>
        <begin position="19"/>
        <end position="76"/>
    </location>
</feature>
<proteinExistence type="predicted"/>
<protein>
    <recommendedName>
        <fullName evidence="4">Secreted protein</fullName>
    </recommendedName>
</protein>
<evidence type="ECO:0000313" key="2">
    <source>
        <dbReference type="EMBL" id="MET3613450.1"/>
    </source>
</evidence>
<evidence type="ECO:0000256" key="1">
    <source>
        <dbReference type="SAM" id="SignalP"/>
    </source>
</evidence>